<proteinExistence type="predicted"/>
<evidence type="ECO:0000313" key="4">
    <source>
        <dbReference type="Proteomes" id="UP000002247"/>
    </source>
</evidence>
<evidence type="ECO:0000256" key="1">
    <source>
        <dbReference type="SAM" id="SignalP"/>
    </source>
</evidence>
<dbReference type="CDD" id="cd21112">
    <property type="entry name" value="alphaLP-like"/>
    <property type="match status" value="1"/>
</dbReference>
<dbReference type="OrthoDB" id="4536940at2"/>
<dbReference type="InterPro" id="IPR033116">
    <property type="entry name" value="TRYPSIN_SER"/>
</dbReference>
<dbReference type="PROSITE" id="PS00135">
    <property type="entry name" value="TRYPSIN_SER"/>
    <property type="match status" value="1"/>
</dbReference>
<dbReference type="PROSITE" id="PS00134">
    <property type="entry name" value="TRYPSIN_HIS"/>
    <property type="match status" value="1"/>
</dbReference>
<evidence type="ECO:0000259" key="2">
    <source>
        <dbReference type="Pfam" id="PF00089"/>
    </source>
</evidence>
<dbReference type="GO" id="GO:0004252">
    <property type="term" value="F:serine-type endopeptidase activity"/>
    <property type="evidence" value="ECO:0007669"/>
    <property type="project" value="InterPro"/>
</dbReference>
<dbReference type="InterPro" id="IPR001254">
    <property type="entry name" value="Trypsin_dom"/>
</dbReference>
<dbReference type="InterPro" id="IPR018114">
    <property type="entry name" value="TRYPSIN_HIS"/>
</dbReference>
<accession>D6ZCR6</accession>
<dbReference type="Gene3D" id="2.40.10.10">
    <property type="entry name" value="Trypsin-like serine proteases"/>
    <property type="match status" value="2"/>
</dbReference>
<feature type="signal peptide" evidence="1">
    <location>
        <begin position="1"/>
        <end position="27"/>
    </location>
</feature>
<evidence type="ECO:0000313" key="3">
    <source>
        <dbReference type="EMBL" id="ADG97108.1"/>
    </source>
</evidence>
<dbReference type="eggNOG" id="COG5640">
    <property type="taxonomic scope" value="Bacteria"/>
</dbReference>
<feature type="chain" id="PRO_5003091550" description="Peptidase S1 domain-containing protein" evidence="1">
    <location>
        <begin position="28"/>
        <end position="250"/>
    </location>
</feature>
<dbReference type="Pfam" id="PF00089">
    <property type="entry name" value="Trypsin"/>
    <property type="match status" value="1"/>
</dbReference>
<dbReference type="Proteomes" id="UP000002247">
    <property type="component" value="Chromosome"/>
</dbReference>
<dbReference type="GO" id="GO:0006508">
    <property type="term" value="P:proteolysis"/>
    <property type="evidence" value="ECO:0007669"/>
    <property type="project" value="InterPro"/>
</dbReference>
<dbReference type="SUPFAM" id="SSF50494">
    <property type="entry name" value="Trypsin-like serine proteases"/>
    <property type="match status" value="1"/>
</dbReference>
<organism evidence="3 4">
    <name type="scientific">Segniliparus rotundus (strain ATCC BAA-972 / CDC 1076 / CIP 108378 / DSM 44985 / JCM 13578)</name>
    <dbReference type="NCBI Taxonomy" id="640132"/>
    <lineage>
        <taxon>Bacteria</taxon>
        <taxon>Bacillati</taxon>
        <taxon>Actinomycetota</taxon>
        <taxon>Actinomycetes</taxon>
        <taxon>Mycobacteriales</taxon>
        <taxon>Segniliparaceae</taxon>
        <taxon>Segniliparus</taxon>
    </lineage>
</organism>
<dbReference type="InterPro" id="IPR009003">
    <property type="entry name" value="Peptidase_S1_PA"/>
</dbReference>
<feature type="domain" description="Peptidase S1" evidence="2">
    <location>
        <begin position="74"/>
        <end position="213"/>
    </location>
</feature>
<dbReference type="HOGENOM" id="CLU_082736_0_0_11"/>
<dbReference type="InterPro" id="IPR043504">
    <property type="entry name" value="Peptidase_S1_PA_chymotrypsin"/>
</dbReference>
<keyword evidence="4" id="KW-1185">Reference proteome</keyword>
<gene>
    <name evidence="3" type="ordered locus">Srot_0626</name>
</gene>
<name>D6ZCR6_SEGRD</name>
<reference evidence="3 4" key="1">
    <citation type="journal article" date="2010" name="Stand. Genomic Sci.">
        <title>Complete genome sequence of Segniliparus rotundus type strain (CDC 1076).</title>
        <authorList>
            <person name="Sikorski J."/>
            <person name="Lapidus A."/>
            <person name="Copeland A."/>
            <person name="Misra M."/>
            <person name="Glavina Del Rio T."/>
            <person name="Nolan M."/>
            <person name="Lucas S."/>
            <person name="Chen F."/>
            <person name="Tice H."/>
            <person name="Cheng J.F."/>
            <person name="Jando M."/>
            <person name="Schneider S."/>
            <person name="Bruce D."/>
            <person name="Goodwin L."/>
            <person name="Pitluck S."/>
            <person name="Liolios K."/>
            <person name="Mikhailova N."/>
            <person name="Pati A."/>
            <person name="Ivanova N."/>
            <person name="Mavromatis K."/>
            <person name="Chen A."/>
            <person name="Palaniappan K."/>
            <person name="Chertkov O."/>
            <person name="Land M."/>
            <person name="Hauser L."/>
            <person name="Chang Y.J."/>
            <person name="Jeffries C.D."/>
            <person name="Brettin T."/>
            <person name="Detter J.C."/>
            <person name="Han C."/>
            <person name="Rohde M."/>
            <person name="Goker M."/>
            <person name="Bristow J."/>
            <person name="Eisen J.A."/>
            <person name="Markowitz V."/>
            <person name="Hugenholtz P."/>
            <person name="Kyrpides N.C."/>
            <person name="Klenk H.P."/>
        </authorList>
    </citation>
    <scope>NUCLEOTIDE SEQUENCE [LARGE SCALE GENOMIC DNA]</scope>
    <source>
        <strain evidence="4">ATCC BAA-972 / CDC 1076 / CIP 108378 / DSM 44985 / JCM 13578</strain>
    </source>
</reference>
<protein>
    <recommendedName>
        <fullName evidence="2">Peptidase S1 domain-containing protein</fullName>
    </recommendedName>
</protein>
<dbReference type="EMBL" id="CP001958">
    <property type="protein sequence ID" value="ADG97108.1"/>
    <property type="molecule type" value="Genomic_DNA"/>
</dbReference>
<keyword evidence="1" id="KW-0732">Signal</keyword>
<sequence>MPHRLAAWLPAAVLAAAAALPAPTASAEPDAIVLAPGAPLAIVAAPLAPGEQTTAEACTLTAIGYDNEQRLVGLTAGHCARVGKIVYSEDSSGVGMIGKIVKINHDMSHPAVADEAHPWVEDLDYAVIEFNEEKVIPSSQVRVGDRTIDVADVGGEPEVGDKVCKVGRTTGLTCGEVTEVKDWAHAATFCTKEGDSGGPVFLGDRIVGLVTTSVTIVGSNACGTETGSNIDTVLGAIGPGVGDGFQQFTE</sequence>
<dbReference type="KEGG" id="srt:Srot_0626"/>
<dbReference type="AlphaFoldDB" id="D6ZCR6"/>